<feature type="domain" description="SHSP" evidence="2">
    <location>
        <begin position="84"/>
        <end position="142"/>
    </location>
</feature>
<dbReference type="Proteomes" id="UP000006727">
    <property type="component" value="Chromosome 2"/>
</dbReference>
<dbReference type="InParanoid" id="A9RFZ7"/>
<evidence type="ECO:0000256" key="1">
    <source>
        <dbReference type="SAM" id="MobiDB-lite"/>
    </source>
</evidence>
<evidence type="ECO:0000259" key="2">
    <source>
        <dbReference type="Pfam" id="PF00011"/>
    </source>
</evidence>
<dbReference type="Pfam" id="PF00011">
    <property type="entry name" value="HSP20"/>
    <property type="match status" value="1"/>
</dbReference>
<dbReference type="EMBL" id="ABEU02000002">
    <property type="protein sequence ID" value="PNR59387.1"/>
    <property type="molecule type" value="Genomic_DNA"/>
</dbReference>
<dbReference type="InterPro" id="IPR008978">
    <property type="entry name" value="HSP20-like_chaperone"/>
</dbReference>
<evidence type="ECO:0000313" key="4">
    <source>
        <dbReference type="EnsemblPlants" id="Pp3c2_3960V3.1"/>
    </source>
</evidence>
<reference evidence="4" key="3">
    <citation type="submission" date="2020-12" db="UniProtKB">
        <authorList>
            <consortium name="EnsemblPlants"/>
        </authorList>
    </citation>
    <scope>IDENTIFICATION</scope>
</reference>
<dbReference type="GO" id="GO:0051082">
    <property type="term" value="F:unfolded protein binding"/>
    <property type="evidence" value="ECO:0000318"/>
    <property type="project" value="GO_Central"/>
</dbReference>
<dbReference type="GO" id="GO:0006457">
    <property type="term" value="P:protein folding"/>
    <property type="evidence" value="ECO:0000318"/>
    <property type="project" value="GO_Central"/>
</dbReference>
<dbReference type="InterPro" id="IPR002068">
    <property type="entry name" value="A-crystallin/Hsp20_dom"/>
</dbReference>
<feature type="region of interest" description="Disordered" evidence="1">
    <location>
        <begin position="76"/>
        <end position="99"/>
    </location>
</feature>
<dbReference type="EnsemblPlants" id="Pp3c2_3960V3.1">
    <property type="protein sequence ID" value="Pp3c2_3960V3.1"/>
    <property type="gene ID" value="Pp3c2_3960"/>
</dbReference>
<reference evidence="3 5" key="1">
    <citation type="journal article" date="2008" name="Science">
        <title>The Physcomitrella genome reveals evolutionary insights into the conquest of land by plants.</title>
        <authorList>
            <person name="Rensing S."/>
            <person name="Lang D."/>
            <person name="Zimmer A."/>
            <person name="Terry A."/>
            <person name="Salamov A."/>
            <person name="Shapiro H."/>
            <person name="Nishiyama T."/>
            <person name="Perroud P.-F."/>
            <person name="Lindquist E."/>
            <person name="Kamisugi Y."/>
            <person name="Tanahashi T."/>
            <person name="Sakakibara K."/>
            <person name="Fujita T."/>
            <person name="Oishi K."/>
            <person name="Shin-I T."/>
            <person name="Kuroki Y."/>
            <person name="Toyoda A."/>
            <person name="Suzuki Y."/>
            <person name="Hashimoto A."/>
            <person name="Yamaguchi K."/>
            <person name="Sugano A."/>
            <person name="Kohara Y."/>
            <person name="Fujiyama A."/>
            <person name="Anterola A."/>
            <person name="Aoki S."/>
            <person name="Ashton N."/>
            <person name="Barbazuk W.B."/>
            <person name="Barker E."/>
            <person name="Bennetzen J."/>
            <person name="Bezanilla M."/>
            <person name="Blankenship R."/>
            <person name="Cho S.H."/>
            <person name="Dutcher S."/>
            <person name="Estelle M."/>
            <person name="Fawcett J.A."/>
            <person name="Gundlach H."/>
            <person name="Hanada K."/>
            <person name="Heyl A."/>
            <person name="Hicks K.A."/>
            <person name="Hugh J."/>
            <person name="Lohr M."/>
            <person name="Mayer K."/>
            <person name="Melkozernov A."/>
            <person name="Murata T."/>
            <person name="Nelson D."/>
            <person name="Pils B."/>
            <person name="Prigge M."/>
            <person name="Reiss B."/>
            <person name="Renner T."/>
            <person name="Rombauts S."/>
            <person name="Rushton P."/>
            <person name="Sanderfoot A."/>
            <person name="Schween G."/>
            <person name="Shiu S.-H."/>
            <person name="Stueber K."/>
            <person name="Theodoulou F.L."/>
            <person name="Tu H."/>
            <person name="Van de Peer Y."/>
            <person name="Verrier P.J."/>
            <person name="Waters E."/>
            <person name="Wood A."/>
            <person name="Yang L."/>
            <person name="Cove D."/>
            <person name="Cuming A."/>
            <person name="Hasebe M."/>
            <person name="Lucas S."/>
            <person name="Mishler D.B."/>
            <person name="Reski R."/>
            <person name="Grigoriev I."/>
            <person name="Quatrano R.S."/>
            <person name="Boore J.L."/>
        </authorList>
    </citation>
    <scope>NUCLEOTIDE SEQUENCE [LARGE SCALE GENOMIC DNA]</scope>
    <source>
        <strain evidence="4 5">cv. Gransden 2004</strain>
    </source>
</reference>
<dbReference type="SUPFAM" id="SSF49764">
    <property type="entry name" value="HSP20-like chaperones"/>
    <property type="match status" value="1"/>
</dbReference>
<dbReference type="GO" id="GO:0051259">
    <property type="term" value="P:protein complex oligomerization"/>
    <property type="evidence" value="ECO:0000318"/>
    <property type="project" value="GO_Central"/>
</dbReference>
<reference evidence="3 5" key="2">
    <citation type="journal article" date="2018" name="Plant J.">
        <title>The Physcomitrella patens chromosome-scale assembly reveals moss genome structure and evolution.</title>
        <authorList>
            <person name="Lang D."/>
            <person name="Ullrich K.K."/>
            <person name="Murat F."/>
            <person name="Fuchs J."/>
            <person name="Jenkins J."/>
            <person name="Haas F.B."/>
            <person name="Piednoel M."/>
            <person name="Gundlach H."/>
            <person name="Van Bel M."/>
            <person name="Meyberg R."/>
            <person name="Vives C."/>
            <person name="Morata J."/>
            <person name="Symeonidi A."/>
            <person name="Hiss M."/>
            <person name="Muchero W."/>
            <person name="Kamisugi Y."/>
            <person name="Saleh O."/>
            <person name="Blanc G."/>
            <person name="Decker E.L."/>
            <person name="van Gessel N."/>
            <person name="Grimwood J."/>
            <person name="Hayes R.D."/>
            <person name="Graham S.W."/>
            <person name="Gunter L.E."/>
            <person name="McDaniel S.F."/>
            <person name="Hoernstein S.N.W."/>
            <person name="Larsson A."/>
            <person name="Li F.W."/>
            <person name="Perroud P.F."/>
            <person name="Phillips J."/>
            <person name="Ranjan P."/>
            <person name="Rokshar D.S."/>
            <person name="Rothfels C.J."/>
            <person name="Schneider L."/>
            <person name="Shu S."/>
            <person name="Stevenson D.W."/>
            <person name="Thummler F."/>
            <person name="Tillich M."/>
            <person name="Villarreal Aguilar J.C."/>
            <person name="Widiez T."/>
            <person name="Wong G.K."/>
            <person name="Wymore A."/>
            <person name="Zhang Y."/>
            <person name="Zimmer A.D."/>
            <person name="Quatrano R.S."/>
            <person name="Mayer K.F.X."/>
            <person name="Goodstein D."/>
            <person name="Casacuberta J.M."/>
            <person name="Vandepoele K."/>
            <person name="Reski R."/>
            <person name="Cuming A.C."/>
            <person name="Tuskan G.A."/>
            <person name="Maumus F."/>
            <person name="Salse J."/>
            <person name="Schmutz J."/>
            <person name="Rensing S.A."/>
        </authorList>
    </citation>
    <scope>NUCLEOTIDE SEQUENCE [LARGE SCALE GENOMIC DNA]</scope>
    <source>
        <strain evidence="4 5">cv. Gransden 2004</strain>
    </source>
</reference>
<dbReference type="Gramene" id="Pp3c2_3960V3.1">
    <property type="protein sequence ID" value="Pp3c2_3960V3.1"/>
    <property type="gene ID" value="Pp3c2_3960"/>
</dbReference>
<evidence type="ECO:0000313" key="3">
    <source>
        <dbReference type="EMBL" id="PNR59387.1"/>
    </source>
</evidence>
<dbReference type="STRING" id="3218.A9RFZ7"/>
<protein>
    <recommendedName>
        <fullName evidence="2">SHSP domain-containing protein</fullName>
    </recommendedName>
</protein>
<proteinExistence type="predicted"/>
<evidence type="ECO:0000313" key="5">
    <source>
        <dbReference type="Proteomes" id="UP000006727"/>
    </source>
</evidence>
<organism evidence="3">
    <name type="scientific">Physcomitrium patens</name>
    <name type="common">Spreading-leaved earth moss</name>
    <name type="synonym">Physcomitrella patens</name>
    <dbReference type="NCBI Taxonomy" id="3218"/>
    <lineage>
        <taxon>Eukaryota</taxon>
        <taxon>Viridiplantae</taxon>
        <taxon>Streptophyta</taxon>
        <taxon>Embryophyta</taxon>
        <taxon>Bryophyta</taxon>
        <taxon>Bryophytina</taxon>
        <taxon>Bryopsida</taxon>
        <taxon>Funariidae</taxon>
        <taxon>Funariales</taxon>
        <taxon>Funariaceae</taxon>
        <taxon>Physcomitrium</taxon>
    </lineage>
</organism>
<gene>
    <name evidence="3" type="ORF">PHYPA_002178</name>
</gene>
<keyword evidence="5" id="KW-1185">Reference proteome</keyword>
<dbReference type="eggNOG" id="KOG0710">
    <property type="taxonomic scope" value="Eukaryota"/>
</dbReference>
<dbReference type="GO" id="GO:0042542">
    <property type="term" value="P:response to hydrogen peroxide"/>
    <property type="evidence" value="ECO:0000318"/>
    <property type="project" value="GO_Central"/>
</dbReference>
<dbReference type="GO" id="GO:0009408">
    <property type="term" value="P:response to heat"/>
    <property type="evidence" value="ECO:0000318"/>
    <property type="project" value="GO_Central"/>
</dbReference>
<dbReference type="AlphaFoldDB" id="A9RFZ7"/>
<dbReference type="PaxDb" id="3218-PP1S7_182V6.1"/>
<sequence>MALVLSPWFGIGCTRRSNSRSNCPTLFTDLVVVEVPLQKQAWAPVISPSPHNTSAMRWDDTAEAHIFKFACKNSEPEMGSKEGEASSDSQCKGKKQASRSFVRKFKWPENADMEQIKADVTNKTLIITMPKLTMKSPEVCKIDMRDGDVGV</sequence>
<name>A9RFZ7_PHYPA</name>
<dbReference type="HOGENOM" id="CLU_115160_0_0_1"/>
<dbReference type="GO" id="GO:0009651">
    <property type="term" value="P:response to salt stress"/>
    <property type="evidence" value="ECO:0000318"/>
    <property type="project" value="GO_Central"/>
</dbReference>
<dbReference type="Gene3D" id="2.60.40.790">
    <property type="match status" value="1"/>
</dbReference>
<accession>A9RFZ7</accession>